<dbReference type="STRING" id="545694.TREPR_3873"/>
<gene>
    <name evidence="1" type="ordered locus">TREPR_3873</name>
</gene>
<dbReference type="KEGG" id="tpi:TREPR_3873"/>
<evidence type="ECO:0000313" key="2">
    <source>
        <dbReference type="Proteomes" id="UP000009223"/>
    </source>
</evidence>
<sequence length="40" mass="4588">MIRKSADSVFLSGSLDIYQSSRCPLNRILPFQLTNLLLYN</sequence>
<organism evidence="1 2">
    <name type="scientific">Treponema primitia (strain ATCC BAA-887 / DSM 12427 / ZAS-2)</name>
    <dbReference type="NCBI Taxonomy" id="545694"/>
    <lineage>
        <taxon>Bacteria</taxon>
        <taxon>Pseudomonadati</taxon>
        <taxon>Spirochaetota</taxon>
        <taxon>Spirochaetia</taxon>
        <taxon>Spirochaetales</taxon>
        <taxon>Treponemataceae</taxon>
        <taxon>Treponema</taxon>
    </lineage>
</organism>
<proteinExistence type="predicted"/>
<reference evidence="2" key="1">
    <citation type="submission" date="2009-12" db="EMBL/GenBank/DDBJ databases">
        <title>Complete sequence of Treponema primitia strain ZAS-2.</title>
        <authorList>
            <person name="Tetu S.G."/>
            <person name="Matson E."/>
            <person name="Ren Q."/>
            <person name="Seshadri R."/>
            <person name="Elbourne L."/>
            <person name="Hassan K.A."/>
            <person name="Durkin A."/>
            <person name="Radune D."/>
            <person name="Mohamoud Y."/>
            <person name="Shay R."/>
            <person name="Jin S."/>
            <person name="Zhang X."/>
            <person name="Lucey K."/>
            <person name="Ballor N.R."/>
            <person name="Ottesen E."/>
            <person name="Rosenthal R."/>
            <person name="Allen A."/>
            <person name="Leadbetter J.R."/>
            <person name="Paulsen I.T."/>
        </authorList>
    </citation>
    <scope>NUCLEOTIDE SEQUENCE [LARGE SCALE GENOMIC DNA]</scope>
    <source>
        <strain evidence="2">ATCC BAA-887 / DSM 12427 / ZAS-2</strain>
    </source>
</reference>
<evidence type="ECO:0000313" key="1">
    <source>
        <dbReference type="EMBL" id="AEF84821.1"/>
    </source>
</evidence>
<dbReference type="Proteomes" id="UP000009223">
    <property type="component" value="Chromosome"/>
</dbReference>
<dbReference type="EMBL" id="CP001843">
    <property type="protein sequence ID" value="AEF84821.1"/>
    <property type="molecule type" value="Genomic_DNA"/>
</dbReference>
<reference evidence="1 2" key="2">
    <citation type="journal article" date="2011" name="ISME J.">
        <title>RNA-seq reveals cooperative metabolic interactions between two termite-gut spirochete species in co-culture.</title>
        <authorList>
            <person name="Rosenthal A.Z."/>
            <person name="Matson E.G."/>
            <person name="Eldar A."/>
            <person name="Leadbetter J.R."/>
        </authorList>
    </citation>
    <scope>NUCLEOTIDE SEQUENCE [LARGE SCALE GENOMIC DNA]</scope>
    <source>
        <strain evidence="2">ATCC BAA-887 / DSM 12427 / ZAS-2</strain>
    </source>
</reference>
<protein>
    <submittedName>
        <fullName evidence="1">Uncharacterized protein</fullName>
    </submittedName>
</protein>
<dbReference type="AlphaFoldDB" id="F5YP23"/>
<accession>F5YP23</accession>
<name>F5YP23_TREPZ</name>
<keyword evidence="2" id="KW-1185">Reference proteome</keyword>
<dbReference type="HOGENOM" id="CLU_3298168_0_0_12"/>